<keyword evidence="5 9" id="KW-0997">Cell inner membrane</keyword>
<dbReference type="Proteomes" id="UP001596056">
    <property type="component" value="Unassembled WGS sequence"/>
</dbReference>
<evidence type="ECO:0000256" key="8">
    <source>
        <dbReference type="ARBA" id="ARBA00023136"/>
    </source>
</evidence>
<dbReference type="InterPro" id="IPR058982">
    <property type="entry name" value="Beta-barrel_AprE"/>
</dbReference>
<keyword evidence="8" id="KW-0472">Membrane</keyword>
<evidence type="ECO:0000256" key="5">
    <source>
        <dbReference type="ARBA" id="ARBA00022519"/>
    </source>
</evidence>
<organism evidence="12 13">
    <name type="scientific">Rubellimicrobium aerolatum</name>
    <dbReference type="NCBI Taxonomy" id="490979"/>
    <lineage>
        <taxon>Bacteria</taxon>
        <taxon>Pseudomonadati</taxon>
        <taxon>Pseudomonadota</taxon>
        <taxon>Alphaproteobacteria</taxon>
        <taxon>Rhodobacterales</taxon>
        <taxon>Roseobacteraceae</taxon>
        <taxon>Rubellimicrobium</taxon>
    </lineage>
</organism>
<dbReference type="Pfam" id="PF25994">
    <property type="entry name" value="HH_AprE"/>
    <property type="match status" value="1"/>
</dbReference>
<sequence>MSAPAESRAAKARWSARGPLLTGAACVAILVGGMGAWGATSRIMGAVIAHGRVEVAQNRQIVQHPDGGVVAEILAQEGGTAQEGDLLIRLDDSQLRSDLAVVEGQLLEVLARKARLEAEEAGEDRLAFDPMLMESTNPVAAELMQGAERLFRARLETIQRETEQLSRQRDQIADQIDGIRAQQAAIATQLSLIERELEDQQSLLDRGLAQAARVSELEREQANLEGRQGELTASVAQAEGRSTEIEIEILRNQSQRREDASSALRDLGFNEIELSEKRRALLTRLDRLDIRAPVSGIVYGLTVFAPRSVIKPADPLLYLVPQDRPLVVAAQVEPIHVDEVHVGQEVTLRFSAFNQRETPELKGRVVQLSADAFQDQASQMSYYRAEVEIEPGEVDKLPQGVALLPGMPVEAFVRTGERTPLSFLAKPLTDYFAKAFRET</sequence>
<keyword evidence="7" id="KW-1133">Transmembrane helix</keyword>
<dbReference type="PANTHER" id="PTHR30386:SF17">
    <property type="entry name" value="ALKALINE PROTEASE SECRETION PROTEIN APRE"/>
    <property type="match status" value="1"/>
</dbReference>
<feature type="domain" description="AprE-like beta-barrel" evidence="11">
    <location>
        <begin position="326"/>
        <end position="416"/>
    </location>
</feature>
<dbReference type="Gene3D" id="2.40.30.170">
    <property type="match status" value="1"/>
</dbReference>
<proteinExistence type="inferred from homology"/>
<keyword evidence="6" id="KW-0812">Transmembrane</keyword>
<dbReference type="InterPro" id="IPR050739">
    <property type="entry name" value="MFP"/>
</dbReference>
<keyword evidence="3 9" id="KW-0813">Transport</keyword>
<evidence type="ECO:0000259" key="11">
    <source>
        <dbReference type="Pfam" id="PF26002"/>
    </source>
</evidence>
<feature type="domain" description="AprE-like long alpha-helical hairpin" evidence="10">
    <location>
        <begin position="96"/>
        <end position="281"/>
    </location>
</feature>
<evidence type="ECO:0000256" key="6">
    <source>
        <dbReference type="ARBA" id="ARBA00022692"/>
    </source>
</evidence>
<evidence type="ECO:0000256" key="9">
    <source>
        <dbReference type="RuleBase" id="RU365093"/>
    </source>
</evidence>
<reference evidence="13" key="1">
    <citation type="journal article" date="2019" name="Int. J. Syst. Evol. Microbiol.">
        <title>The Global Catalogue of Microorganisms (GCM) 10K type strain sequencing project: providing services to taxonomists for standard genome sequencing and annotation.</title>
        <authorList>
            <consortium name="The Broad Institute Genomics Platform"/>
            <consortium name="The Broad Institute Genome Sequencing Center for Infectious Disease"/>
            <person name="Wu L."/>
            <person name="Ma J."/>
        </authorList>
    </citation>
    <scope>NUCLEOTIDE SEQUENCE [LARGE SCALE GENOMIC DNA]</scope>
    <source>
        <strain evidence="13">KACC 11588</strain>
    </source>
</reference>
<evidence type="ECO:0000313" key="13">
    <source>
        <dbReference type="Proteomes" id="UP001596056"/>
    </source>
</evidence>
<evidence type="ECO:0000256" key="1">
    <source>
        <dbReference type="ARBA" id="ARBA00004377"/>
    </source>
</evidence>
<evidence type="ECO:0000256" key="3">
    <source>
        <dbReference type="ARBA" id="ARBA00022448"/>
    </source>
</evidence>
<dbReference type="PRINTS" id="PR01490">
    <property type="entry name" value="RTXTOXIND"/>
</dbReference>
<dbReference type="EMBL" id="JBHSNA010000003">
    <property type="protein sequence ID" value="MFC5565954.1"/>
    <property type="molecule type" value="Genomic_DNA"/>
</dbReference>
<evidence type="ECO:0000256" key="4">
    <source>
        <dbReference type="ARBA" id="ARBA00022475"/>
    </source>
</evidence>
<keyword evidence="4 9" id="KW-1003">Cell membrane</keyword>
<comment type="subcellular location">
    <subcellularLocation>
        <location evidence="1 9">Cell inner membrane</location>
        <topology evidence="1 9">Single-pass membrane protein</topology>
    </subcellularLocation>
</comment>
<evidence type="ECO:0000313" key="12">
    <source>
        <dbReference type="EMBL" id="MFC5565954.1"/>
    </source>
</evidence>
<dbReference type="InterPro" id="IPR010129">
    <property type="entry name" value="T1SS_HlyD"/>
</dbReference>
<comment type="caution">
    <text evidence="12">The sequence shown here is derived from an EMBL/GenBank/DDBJ whole genome shotgun (WGS) entry which is preliminary data.</text>
</comment>
<name>A0ABW0SAQ3_9RHOB</name>
<evidence type="ECO:0000256" key="2">
    <source>
        <dbReference type="ARBA" id="ARBA00009477"/>
    </source>
</evidence>
<accession>A0ABW0SAQ3</accession>
<evidence type="ECO:0000256" key="7">
    <source>
        <dbReference type="ARBA" id="ARBA00022989"/>
    </source>
</evidence>
<dbReference type="RefSeq" id="WP_209840238.1">
    <property type="nucleotide sequence ID" value="NZ_JAGGJP010000007.1"/>
</dbReference>
<comment type="similarity">
    <text evidence="2 9">Belongs to the membrane fusion protein (MFP) (TC 8.A.1) family.</text>
</comment>
<evidence type="ECO:0000259" key="10">
    <source>
        <dbReference type="Pfam" id="PF25994"/>
    </source>
</evidence>
<dbReference type="InterPro" id="IPR058781">
    <property type="entry name" value="HH_AprE-like"/>
</dbReference>
<protein>
    <recommendedName>
        <fullName evidence="9">Membrane fusion protein (MFP) family protein</fullName>
    </recommendedName>
</protein>
<dbReference type="Pfam" id="PF26002">
    <property type="entry name" value="Beta-barrel_AprE"/>
    <property type="match status" value="1"/>
</dbReference>
<dbReference type="PANTHER" id="PTHR30386">
    <property type="entry name" value="MEMBRANE FUSION SUBUNIT OF EMRAB-TOLC MULTIDRUG EFFLUX PUMP"/>
    <property type="match status" value="1"/>
</dbReference>
<keyword evidence="13" id="KW-1185">Reference proteome</keyword>
<gene>
    <name evidence="12" type="ORF">ACFPOC_05905</name>
</gene>
<dbReference type="NCBIfam" id="TIGR01843">
    <property type="entry name" value="type_I_hlyD"/>
    <property type="match status" value="1"/>
</dbReference>